<dbReference type="Gene3D" id="1.20.1250.20">
    <property type="entry name" value="MFS general substrate transporter like domains"/>
    <property type="match status" value="1"/>
</dbReference>
<dbReference type="InterPro" id="IPR005828">
    <property type="entry name" value="MFS_sugar_transport-like"/>
</dbReference>
<gene>
    <name evidence="8" type="ORF">SELO1098_LOCUS14765</name>
</gene>
<dbReference type="InterPro" id="IPR036259">
    <property type="entry name" value="MFS_trans_sf"/>
</dbReference>
<dbReference type="GO" id="GO:0022857">
    <property type="term" value="F:transmembrane transporter activity"/>
    <property type="evidence" value="ECO:0007669"/>
    <property type="project" value="InterPro"/>
</dbReference>
<evidence type="ECO:0000256" key="6">
    <source>
        <dbReference type="SAM" id="Phobius"/>
    </source>
</evidence>
<feature type="domain" description="Major facilitator superfamily (MFS) profile" evidence="7">
    <location>
        <begin position="1"/>
        <end position="125"/>
    </location>
</feature>
<evidence type="ECO:0000256" key="5">
    <source>
        <dbReference type="SAM" id="MobiDB-lite"/>
    </source>
</evidence>
<reference evidence="8" key="1">
    <citation type="submission" date="2021-01" db="EMBL/GenBank/DDBJ databases">
        <authorList>
            <person name="Corre E."/>
            <person name="Pelletier E."/>
            <person name="Niang G."/>
            <person name="Scheremetjew M."/>
            <person name="Finn R."/>
            <person name="Kale V."/>
            <person name="Holt S."/>
            <person name="Cochrane G."/>
            <person name="Meng A."/>
            <person name="Brown T."/>
            <person name="Cohen L."/>
        </authorList>
    </citation>
    <scope>NUCLEOTIDE SEQUENCE</scope>
    <source>
        <strain evidence="8">CCAP 955/1</strain>
    </source>
</reference>
<dbReference type="AlphaFoldDB" id="A0A7S3H6B0"/>
<evidence type="ECO:0000259" key="7">
    <source>
        <dbReference type="PROSITE" id="PS50850"/>
    </source>
</evidence>
<keyword evidence="3 6" id="KW-1133">Transmembrane helix</keyword>
<dbReference type="PANTHER" id="PTHR24064">
    <property type="entry name" value="SOLUTE CARRIER FAMILY 22 MEMBER"/>
    <property type="match status" value="1"/>
</dbReference>
<keyword evidence="4 6" id="KW-0472">Membrane</keyword>
<organism evidence="8">
    <name type="scientific">Spumella elongata</name>
    <dbReference type="NCBI Taxonomy" id="89044"/>
    <lineage>
        <taxon>Eukaryota</taxon>
        <taxon>Sar</taxon>
        <taxon>Stramenopiles</taxon>
        <taxon>Ochrophyta</taxon>
        <taxon>Chrysophyceae</taxon>
        <taxon>Chromulinales</taxon>
        <taxon>Chromulinaceae</taxon>
        <taxon>Spumella</taxon>
    </lineage>
</organism>
<feature type="region of interest" description="Disordered" evidence="5">
    <location>
        <begin position="186"/>
        <end position="240"/>
    </location>
</feature>
<name>A0A7S3H6B0_9STRA</name>
<protein>
    <recommendedName>
        <fullName evidence="7">Major facilitator superfamily (MFS) profile domain-containing protein</fullName>
    </recommendedName>
</protein>
<evidence type="ECO:0000256" key="1">
    <source>
        <dbReference type="ARBA" id="ARBA00004141"/>
    </source>
</evidence>
<dbReference type="PROSITE" id="PS50850">
    <property type="entry name" value="MFS"/>
    <property type="match status" value="1"/>
</dbReference>
<keyword evidence="2 6" id="KW-0812">Transmembrane</keyword>
<dbReference type="InterPro" id="IPR020846">
    <property type="entry name" value="MFS_dom"/>
</dbReference>
<dbReference type="Pfam" id="PF00083">
    <property type="entry name" value="Sugar_tr"/>
    <property type="match status" value="1"/>
</dbReference>
<feature type="compositionally biased region" description="Basic and acidic residues" evidence="5">
    <location>
        <begin position="225"/>
        <end position="240"/>
    </location>
</feature>
<feature type="transmembrane region" description="Helical" evidence="6">
    <location>
        <begin position="101"/>
        <end position="121"/>
    </location>
</feature>
<comment type="subcellular location">
    <subcellularLocation>
        <location evidence="1">Membrane</location>
        <topology evidence="1">Multi-pass membrane protein</topology>
    </subcellularLocation>
</comment>
<evidence type="ECO:0000256" key="2">
    <source>
        <dbReference type="ARBA" id="ARBA00022692"/>
    </source>
</evidence>
<evidence type="ECO:0000256" key="3">
    <source>
        <dbReference type="ARBA" id="ARBA00022989"/>
    </source>
</evidence>
<sequence length="240" mass="26083">MAGLFFLCALAYEWMMDPTGSMYRKYLFLLIYALTFLFSNFGPNTTSFVIPGEIFPAEVRATCHGISAASGKLGAATGAFFFPHLLGPDGATAPTTAGIRLTMLVCGIVAVLGVAVTYLFIPTYDASMLVQEGNYLALDHAFLRPCDVDLMLLDGYECVEVEESDPAATNSSNFYTSSYKNYGASDGATTNETSDFEQGKGIPDRSGKYYTASNNPQPMKYVASSHHDGYNQIQGRDELY</sequence>
<dbReference type="GO" id="GO:0016020">
    <property type="term" value="C:membrane"/>
    <property type="evidence" value="ECO:0007669"/>
    <property type="project" value="UniProtKB-SubCell"/>
</dbReference>
<accession>A0A7S3H6B0</accession>
<evidence type="ECO:0000313" key="8">
    <source>
        <dbReference type="EMBL" id="CAE0285924.1"/>
    </source>
</evidence>
<dbReference type="EMBL" id="HBIC01029296">
    <property type="protein sequence ID" value="CAE0285924.1"/>
    <property type="molecule type" value="Transcribed_RNA"/>
</dbReference>
<feature type="transmembrane region" description="Helical" evidence="6">
    <location>
        <begin position="25"/>
        <end position="42"/>
    </location>
</feature>
<proteinExistence type="predicted"/>
<evidence type="ECO:0000256" key="4">
    <source>
        <dbReference type="ARBA" id="ARBA00023136"/>
    </source>
</evidence>
<dbReference type="SUPFAM" id="SSF103473">
    <property type="entry name" value="MFS general substrate transporter"/>
    <property type="match status" value="1"/>
</dbReference>